<accession>A0AA97F608</accession>
<reference evidence="1 2" key="1">
    <citation type="submission" date="2023-10" db="EMBL/GenBank/DDBJ databases">
        <title>Complete genome sequence of a Sphingomonadaceae bacterium.</title>
        <authorList>
            <person name="Yan C."/>
        </authorList>
    </citation>
    <scope>NUCLEOTIDE SEQUENCE [LARGE SCALE GENOMIC DNA]</scope>
    <source>
        <strain evidence="1 2">SCSIO 66989</strain>
    </source>
</reference>
<evidence type="ECO:0000313" key="2">
    <source>
        <dbReference type="Proteomes" id="UP001302429"/>
    </source>
</evidence>
<sequence length="107" mass="11845">MLWLVLALLVVAIVGVLWNLAAIRSYTNVGSAYSARVVCSCRYVGGRDLTDCEKDLEPGMEVVSLSDDEEAKRVTAYVPLLAEQKAEFREGYGCVLLSKEEREALEE</sequence>
<evidence type="ECO:0000313" key="1">
    <source>
        <dbReference type="EMBL" id="WOE75029.1"/>
    </source>
</evidence>
<name>A0AA97F608_9SPHN</name>
<dbReference type="KEGG" id="acoa:RB602_14525"/>
<dbReference type="Proteomes" id="UP001302429">
    <property type="component" value="Chromosome"/>
</dbReference>
<dbReference type="EMBL" id="CP136594">
    <property type="protein sequence ID" value="WOE75029.1"/>
    <property type="molecule type" value="Genomic_DNA"/>
</dbReference>
<organism evidence="1 2">
    <name type="scientific">Alterisphingorhabdus coralli</name>
    <dbReference type="NCBI Taxonomy" id="3071408"/>
    <lineage>
        <taxon>Bacteria</taxon>
        <taxon>Pseudomonadati</taxon>
        <taxon>Pseudomonadota</taxon>
        <taxon>Alphaproteobacteria</taxon>
        <taxon>Sphingomonadales</taxon>
        <taxon>Sphingomonadaceae</taxon>
        <taxon>Alterisphingorhabdus (ex Yan et al. 2024)</taxon>
    </lineage>
</organism>
<dbReference type="RefSeq" id="WP_317081573.1">
    <property type="nucleotide sequence ID" value="NZ_CP136594.1"/>
</dbReference>
<keyword evidence="2" id="KW-1185">Reference proteome</keyword>
<proteinExistence type="predicted"/>
<dbReference type="AlphaFoldDB" id="A0AA97F608"/>
<gene>
    <name evidence="1" type="ORF">RB602_14525</name>
</gene>
<protein>
    <submittedName>
        <fullName evidence="1">Uncharacterized protein</fullName>
    </submittedName>
</protein>